<keyword evidence="3" id="KW-0676">Redox-active center</keyword>
<dbReference type="CDD" id="cd02966">
    <property type="entry name" value="TlpA_like_family"/>
    <property type="match status" value="1"/>
</dbReference>
<evidence type="ECO:0000259" key="4">
    <source>
        <dbReference type="PROSITE" id="PS51352"/>
    </source>
</evidence>
<evidence type="ECO:0000313" key="5">
    <source>
        <dbReference type="EMBL" id="MQY47810.1"/>
    </source>
</evidence>
<dbReference type="RefSeq" id="WP_153355289.1">
    <property type="nucleotide sequence ID" value="NZ_JAYKOO010000009.1"/>
</dbReference>
<sequence length="224" mass="23260">MTEKRPFGLPSARLIAIAATAGILAGAVAVYVTNMGSGNAGEVAGGACEGAVKRAATVNELSKGEVAAMSGVDRPRPISNLVFKDAAKGEGAPDLTMADFAGKTVLLNLWATWCVPCREEMPALNTLQHEMGGKDFEVVAINIDTGGDQKPKNFLADNGVDALGFYRDSSMGVFNALKKEGLAFGLPVSLLFDDKGCLIGSMNGPAEWASEDAKKLVNGVKAPI</sequence>
<evidence type="ECO:0000256" key="3">
    <source>
        <dbReference type="ARBA" id="ARBA00023284"/>
    </source>
</evidence>
<comment type="subcellular location">
    <subcellularLocation>
        <location evidence="1">Cell envelope</location>
    </subcellularLocation>
</comment>
<dbReference type="PANTHER" id="PTHR42852">
    <property type="entry name" value="THIOL:DISULFIDE INTERCHANGE PROTEIN DSBE"/>
    <property type="match status" value="1"/>
</dbReference>
<dbReference type="PROSITE" id="PS00194">
    <property type="entry name" value="THIOREDOXIN_1"/>
    <property type="match status" value="1"/>
</dbReference>
<protein>
    <submittedName>
        <fullName evidence="5">Redoxin family protein</fullName>
    </submittedName>
</protein>
<comment type="caution">
    <text evidence="5">The sequence shown here is derived from an EMBL/GenBank/DDBJ whole genome shotgun (WGS) entry which is preliminary data.</text>
</comment>
<evidence type="ECO:0000256" key="1">
    <source>
        <dbReference type="ARBA" id="ARBA00004196"/>
    </source>
</evidence>
<dbReference type="EMBL" id="WIXI01000046">
    <property type="protein sequence ID" value="MQY47810.1"/>
    <property type="molecule type" value="Genomic_DNA"/>
</dbReference>
<dbReference type="Gene3D" id="3.40.30.10">
    <property type="entry name" value="Glutaredoxin"/>
    <property type="match status" value="1"/>
</dbReference>
<keyword evidence="2" id="KW-0201">Cytochrome c-type biogenesis</keyword>
<dbReference type="GO" id="GO:0017004">
    <property type="term" value="P:cytochrome complex assembly"/>
    <property type="evidence" value="ECO:0007669"/>
    <property type="project" value="UniProtKB-KW"/>
</dbReference>
<dbReference type="Proteomes" id="UP000435138">
    <property type="component" value="Unassembled WGS sequence"/>
</dbReference>
<dbReference type="InterPro" id="IPR013766">
    <property type="entry name" value="Thioredoxin_domain"/>
</dbReference>
<name>A0A6A8ADJ3_9HYPH</name>
<dbReference type="InterPro" id="IPR017937">
    <property type="entry name" value="Thioredoxin_CS"/>
</dbReference>
<dbReference type="InterPro" id="IPR036249">
    <property type="entry name" value="Thioredoxin-like_sf"/>
</dbReference>
<dbReference type="SUPFAM" id="SSF52833">
    <property type="entry name" value="Thioredoxin-like"/>
    <property type="match status" value="1"/>
</dbReference>
<dbReference type="GO" id="GO:0030313">
    <property type="term" value="C:cell envelope"/>
    <property type="evidence" value="ECO:0007669"/>
    <property type="project" value="UniProtKB-SubCell"/>
</dbReference>
<evidence type="ECO:0000313" key="6">
    <source>
        <dbReference type="Proteomes" id="UP000435138"/>
    </source>
</evidence>
<dbReference type="PROSITE" id="PS51352">
    <property type="entry name" value="THIOREDOXIN_2"/>
    <property type="match status" value="1"/>
</dbReference>
<dbReference type="InterPro" id="IPR050553">
    <property type="entry name" value="Thioredoxin_ResA/DsbE_sf"/>
</dbReference>
<dbReference type="NCBIfam" id="NF047696">
    <property type="entry name" value="ThlDiSintTplARhiz"/>
    <property type="match status" value="1"/>
</dbReference>
<dbReference type="GO" id="GO:0015036">
    <property type="term" value="F:disulfide oxidoreductase activity"/>
    <property type="evidence" value="ECO:0007669"/>
    <property type="project" value="UniProtKB-ARBA"/>
</dbReference>
<proteinExistence type="predicted"/>
<gene>
    <name evidence="5" type="ORF">GAO09_17380</name>
</gene>
<dbReference type="InterPro" id="IPR013740">
    <property type="entry name" value="Redoxin"/>
</dbReference>
<organism evidence="5 6">
    <name type="scientific">Endobacterium cereale</name>
    <dbReference type="NCBI Taxonomy" id="2663029"/>
    <lineage>
        <taxon>Bacteria</taxon>
        <taxon>Pseudomonadati</taxon>
        <taxon>Pseudomonadota</taxon>
        <taxon>Alphaproteobacteria</taxon>
        <taxon>Hyphomicrobiales</taxon>
        <taxon>Rhizobiaceae</taxon>
        <taxon>Endobacterium</taxon>
    </lineage>
</organism>
<dbReference type="AlphaFoldDB" id="A0A6A8ADJ3"/>
<dbReference type="Pfam" id="PF08534">
    <property type="entry name" value="Redoxin"/>
    <property type="match status" value="1"/>
</dbReference>
<dbReference type="PANTHER" id="PTHR42852:SF13">
    <property type="entry name" value="PROTEIN DIPZ"/>
    <property type="match status" value="1"/>
</dbReference>
<accession>A0A6A8ADJ3</accession>
<feature type="domain" description="Thioredoxin" evidence="4">
    <location>
        <begin position="86"/>
        <end position="222"/>
    </location>
</feature>
<reference evidence="5 6" key="1">
    <citation type="submission" date="2019-11" db="EMBL/GenBank/DDBJ databases">
        <title>Genome analysis of Rhizobacterium cereale a novel genus and species isolated from maize roots in North Spain.</title>
        <authorList>
            <person name="Menendez E."/>
            <person name="Flores-Felix J.D."/>
            <person name="Ramirez-Bahena M.-H."/>
            <person name="Igual J.M."/>
            <person name="Garcia-Fraile P."/>
            <person name="Peix A."/>
            <person name="Velazquez E."/>
        </authorList>
    </citation>
    <scope>NUCLEOTIDE SEQUENCE [LARGE SCALE GENOMIC DNA]</scope>
    <source>
        <strain evidence="5 6">RZME27</strain>
    </source>
</reference>
<evidence type="ECO:0000256" key="2">
    <source>
        <dbReference type="ARBA" id="ARBA00022748"/>
    </source>
</evidence>
<keyword evidence="6" id="KW-1185">Reference proteome</keyword>